<dbReference type="EMBL" id="UZAG01005220">
    <property type="protein sequence ID" value="VDO17598.1"/>
    <property type="molecule type" value="Genomic_DNA"/>
</dbReference>
<protein>
    <submittedName>
        <fullName evidence="1">Uncharacterized protein</fullName>
    </submittedName>
</protein>
<dbReference type="Proteomes" id="UP000280834">
    <property type="component" value="Unassembled WGS sequence"/>
</dbReference>
<dbReference type="AlphaFoldDB" id="A0A3P7WJ03"/>
<organism evidence="1 2">
    <name type="scientific">Brugia timori</name>
    <dbReference type="NCBI Taxonomy" id="42155"/>
    <lineage>
        <taxon>Eukaryota</taxon>
        <taxon>Metazoa</taxon>
        <taxon>Ecdysozoa</taxon>
        <taxon>Nematoda</taxon>
        <taxon>Chromadorea</taxon>
        <taxon>Rhabditida</taxon>
        <taxon>Spirurina</taxon>
        <taxon>Spiruromorpha</taxon>
        <taxon>Filarioidea</taxon>
        <taxon>Onchocercidae</taxon>
        <taxon>Brugia</taxon>
    </lineage>
</organism>
<name>A0A3P7WJ03_9BILA</name>
<gene>
    <name evidence="1" type="ORF">BTMF_LOCUS5036</name>
</gene>
<evidence type="ECO:0000313" key="1">
    <source>
        <dbReference type="EMBL" id="VDO17598.1"/>
    </source>
</evidence>
<accession>A0A3P7WJ03</accession>
<keyword evidence="2" id="KW-1185">Reference proteome</keyword>
<evidence type="ECO:0000313" key="2">
    <source>
        <dbReference type="Proteomes" id="UP000280834"/>
    </source>
</evidence>
<reference evidence="1 2" key="1">
    <citation type="submission" date="2018-11" db="EMBL/GenBank/DDBJ databases">
        <authorList>
            <consortium name="Pathogen Informatics"/>
        </authorList>
    </citation>
    <scope>NUCLEOTIDE SEQUENCE [LARGE SCALE GENOMIC DNA]</scope>
</reference>
<sequence>MLHHPMKRNHHRYSAAEKVLASHDYQLLLQASIYLKLYHF</sequence>
<proteinExistence type="predicted"/>